<reference evidence="2" key="1">
    <citation type="journal article" date="2015" name="MBio">
        <title>Genome-Resolved Metagenomic Analysis Reveals Roles for Candidate Phyla and Other Microbial Community Members in Biogeochemical Transformations in Oil Reservoirs.</title>
        <authorList>
            <person name="Hu P."/>
            <person name="Tom L."/>
            <person name="Singh A."/>
            <person name="Thomas B.C."/>
            <person name="Baker B.J."/>
            <person name="Piceno Y.M."/>
            <person name="Andersen G.L."/>
            <person name="Banfield J.F."/>
        </authorList>
    </citation>
    <scope>NUCLEOTIDE SEQUENCE [LARGE SCALE GENOMIC DNA]</scope>
</reference>
<organism evidence="1 2">
    <name type="scientific">candidate division WS6 bacterium 34_10</name>
    <dbReference type="NCBI Taxonomy" id="1641389"/>
    <lineage>
        <taxon>Bacteria</taxon>
        <taxon>Candidatus Dojkabacteria</taxon>
    </lineage>
</organism>
<name>A0A101HGB0_9BACT</name>
<proteinExistence type="predicted"/>
<protein>
    <submittedName>
        <fullName evidence="1">Uncharacterized protein</fullName>
    </submittedName>
</protein>
<gene>
    <name evidence="1" type="ORF">XD93_1060</name>
</gene>
<feature type="non-terminal residue" evidence="1">
    <location>
        <position position="1"/>
    </location>
</feature>
<dbReference type="EMBL" id="LGGO01000192">
    <property type="protein sequence ID" value="KUK76184.1"/>
    <property type="molecule type" value="Genomic_DNA"/>
</dbReference>
<dbReference type="AlphaFoldDB" id="A0A101HGB0"/>
<comment type="caution">
    <text evidence="1">The sequence shown here is derived from an EMBL/GenBank/DDBJ whole genome shotgun (WGS) entry which is preliminary data.</text>
</comment>
<accession>A0A101HGB0</accession>
<sequence length="32" mass="3575">LVVQGNSKYGMLSKQLFGSQIDIYQSLQGFKP</sequence>
<evidence type="ECO:0000313" key="1">
    <source>
        <dbReference type="EMBL" id="KUK76184.1"/>
    </source>
</evidence>
<evidence type="ECO:0000313" key="2">
    <source>
        <dbReference type="Proteomes" id="UP000053904"/>
    </source>
</evidence>
<dbReference type="Proteomes" id="UP000053904">
    <property type="component" value="Unassembled WGS sequence"/>
</dbReference>